<protein>
    <submittedName>
        <fullName evidence="3">Fis family transcriptional regulator</fullName>
    </submittedName>
</protein>
<dbReference type="Pfam" id="PF25906">
    <property type="entry name" value="PucR-like_N"/>
    <property type="match status" value="1"/>
</dbReference>
<comment type="caution">
    <text evidence="3">The sequence shown here is derived from an EMBL/GenBank/DDBJ whole genome shotgun (WGS) entry which is preliminary data.</text>
</comment>
<keyword evidence="4" id="KW-1185">Reference proteome</keyword>
<evidence type="ECO:0000313" key="3">
    <source>
        <dbReference type="EMBL" id="GHH59338.1"/>
    </source>
</evidence>
<dbReference type="EMBL" id="BNBO01000001">
    <property type="protein sequence ID" value="GHH59338.1"/>
    <property type="molecule type" value="Genomic_DNA"/>
</dbReference>
<dbReference type="Gene3D" id="1.10.10.2840">
    <property type="entry name" value="PucR C-terminal helix-turn-helix domain"/>
    <property type="match status" value="1"/>
</dbReference>
<proteinExistence type="predicted"/>
<dbReference type="InterPro" id="IPR051448">
    <property type="entry name" value="CdaR-like_regulators"/>
</dbReference>
<dbReference type="InterPro" id="IPR025736">
    <property type="entry name" value="PucR_C-HTH_dom"/>
</dbReference>
<gene>
    <name evidence="3" type="ORF">GCM10018781_02360</name>
</gene>
<organism evidence="3 4">
    <name type="scientific">Kitasatospora indigofera</name>
    <dbReference type="NCBI Taxonomy" id="67307"/>
    <lineage>
        <taxon>Bacteria</taxon>
        <taxon>Bacillati</taxon>
        <taxon>Actinomycetota</taxon>
        <taxon>Actinomycetes</taxon>
        <taxon>Kitasatosporales</taxon>
        <taxon>Streptomycetaceae</taxon>
        <taxon>Kitasatospora</taxon>
    </lineage>
</organism>
<evidence type="ECO:0000259" key="2">
    <source>
        <dbReference type="Pfam" id="PF25906"/>
    </source>
</evidence>
<reference evidence="3" key="1">
    <citation type="journal article" date="2014" name="Int. J. Syst. Evol. Microbiol.">
        <title>Complete genome sequence of Corynebacterium casei LMG S-19264T (=DSM 44701T), isolated from a smear-ripened cheese.</title>
        <authorList>
            <consortium name="US DOE Joint Genome Institute (JGI-PGF)"/>
            <person name="Walter F."/>
            <person name="Albersmeier A."/>
            <person name="Kalinowski J."/>
            <person name="Ruckert C."/>
        </authorList>
    </citation>
    <scope>NUCLEOTIDE SEQUENCE</scope>
    <source>
        <strain evidence="3">JCM 4646</strain>
    </source>
</reference>
<dbReference type="PANTHER" id="PTHR33744:SF1">
    <property type="entry name" value="DNA-BINDING TRANSCRIPTIONAL ACTIVATOR ADER"/>
    <property type="match status" value="1"/>
</dbReference>
<feature type="domain" description="PucR-like N-terminal" evidence="2">
    <location>
        <begin position="5"/>
        <end position="169"/>
    </location>
</feature>
<dbReference type="Pfam" id="PF13556">
    <property type="entry name" value="HTH_30"/>
    <property type="match status" value="1"/>
</dbReference>
<dbReference type="AlphaFoldDB" id="A0A919FB05"/>
<dbReference type="GeneID" id="95350787"/>
<dbReference type="InterPro" id="IPR058663">
    <property type="entry name" value="PucR-like_N"/>
</dbReference>
<dbReference type="RefSeq" id="WP_190208820.1">
    <property type="nucleotide sequence ID" value="NZ_BNBO01000001.1"/>
</dbReference>
<dbReference type="Proteomes" id="UP000617734">
    <property type="component" value="Unassembled WGS sequence"/>
</dbReference>
<sequence>MTAPWTALPRSFSTEMRKDLGPAAAEIIREIRLNVPEFGGPLAGPFGVGIQQGVEKALGDFVDLVEGVEPPTVERLRAYRALGRGELAEGRTPDALQAAYRLGAQVAWRRIALTARRTGVGPGLMASLAEALFAHINEIAAASLQGYADARSDSGGPLGRRRQHLLGLLAAGAPAAVVEAAAADARWPIPRSVAFVVLSPAEGRPDARRGLPDLALVDLDPADPHLLLPEPALYRQDPQVRRLLHRRGAVIGPSVPPAMAADSLRWARQLRERLPDPYAAEPVDCDAALPRLLLNADEPLVRLIARRRLAPLDGLTPKQTGRLSSTLLALLQSGSGSAPEVAARLGIHPQTARQRIHRLQDLFGSALSDPDARFELEVALRSRLVP</sequence>
<reference evidence="3" key="2">
    <citation type="submission" date="2020-09" db="EMBL/GenBank/DDBJ databases">
        <authorList>
            <person name="Sun Q."/>
            <person name="Ohkuma M."/>
        </authorList>
    </citation>
    <scope>NUCLEOTIDE SEQUENCE</scope>
    <source>
        <strain evidence="3">JCM 4646</strain>
    </source>
</reference>
<dbReference type="InterPro" id="IPR042070">
    <property type="entry name" value="PucR_C-HTH_sf"/>
</dbReference>
<accession>A0A919FB05</accession>
<evidence type="ECO:0000313" key="4">
    <source>
        <dbReference type="Proteomes" id="UP000617734"/>
    </source>
</evidence>
<dbReference type="PANTHER" id="PTHR33744">
    <property type="entry name" value="CARBOHYDRATE DIACID REGULATOR"/>
    <property type="match status" value="1"/>
</dbReference>
<evidence type="ECO:0000259" key="1">
    <source>
        <dbReference type="Pfam" id="PF13556"/>
    </source>
</evidence>
<feature type="domain" description="PucR C-terminal helix-turn-helix" evidence="1">
    <location>
        <begin position="325"/>
        <end position="381"/>
    </location>
</feature>
<name>A0A919FB05_9ACTN</name>